<protein>
    <submittedName>
        <fullName evidence="2">Uncharacterized protein</fullName>
    </submittedName>
</protein>
<evidence type="ECO:0000313" key="3">
    <source>
        <dbReference type="Proteomes" id="UP000689195"/>
    </source>
</evidence>
<accession>A0A8S1XSC3</accession>
<feature type="region of interest" description="Disordered" evidence="1">
    <location>
        <begin position="39"/>
        <end position="64"/>
    </location>
</feature>
<keyword evidence="3" id="KW-1185">Reference proteome</keyword>
<proteinExistence type="predicted"/>
<dbReference type="Proteomes" id="UP000689195">
    <property type="component" value="Unassembled WGS sequence"/>
</dbReference>
<name>A0A8S1XSC3_9CILI</name>
<sequence length="91" mass="10548">MRNEKNKINQPLFLMMSQLGESEKLSCLTSGFVDSALQQPEGNVDHDIQGNQKERKKERKKETKIQGLVTRTTLRYLVKASYLREECVCMQ</sequence>
<dbReference type="EMBL" id="CAJJDO010000135">
    <property type="protein sequence ID" value="CAD8203990.1"/>
    <property type="molecule type" value="Genomic_DNA"/>
</dbReference>
<gene>
    <name evidence="2" type="ORF">PPENT_87.1.T1350134</name>
</gene>
<dbReference type="AlphaFoldDB" id="A0A8S1XSC3"/>
<evidence type="ECO:0000256" key="1">
    <source>
        <dbReference type="SAM" id="MobiDB-lite"/>
    </source>
</evidence>
<evidence type="ECO:0000313" key="2">
    <source>
        <dbReference type="EMBL" id="CAD8203990.1"/>
    </source>
</evidence>
<comment type="caution">
    <text evidence="2">The sequence shown here is derived from an EMBL/GenBank/DDBJ whole genome shotgun (WGS) entry which is preliminary data.</text>
</comment>
<reference evidence="2" key="1">
    <citation type="submission" date="2021-01" db="EMBL/GenBank/DDBJ databases">
        <authorList>
            <consortium name="Genoscope - CEA"/>
            <person name="William W."/>
        </authorList>
    </citation>
    <scope>NUCLEOTIDE SEQUENCE</scope>
</reference>
<organism evidence="2 3">
    <name type="scientific">Paramecium pentaurelia</name>
    <dbReference type="NCBI Taxonomy" id="43138"/>
    <lineage>
        <taxon>Eukaryota</taxon>
        <taxon>Sar</taxon>
        <taxon>Alveolata</taxon>
        <taxon>Ciliophora</taxon>
        <taxon>Intramacronucleata</taxon>
        <taxon>Oligohymenophorea</taxon>
        <taxon>Peniculida</taxon>
        <taxon>Parameciidae</taxon>
        <taxon>Paramecium</taxon>
    </lineage>
</organism>
<feature type="compositionally biased region" description="Basic and acidic residues" evidence="1">
    <location>
        <begin position="43"/>
        <end position="64"/>
    </location>
</feature>